<sequence length="157" mass="16951">MCSCVSTGCEPGAAHRGTVNVLRASKSVRNSFQYCCCFSLRIRSQATLVFHSCCTKVLERKITGPTKPCGSNNRAVSDTTRRLVIGARTSQTGTLNRNTSSAGCHSSPKVLIGADDESSSNSLRFSRSSAGMFWRIVELLEAHLHNLKPADPRSSIS</sequence>
<organism evidence="1">
    <name type="scientific">Culex pipiens</name>
    <name type="common">House mosquito</name>
    <dbReference type="NCBI Taxonomy" id="7175"/>
    <lineage>
        <taxon>Eukaryota</taxon>
        <taxon>Metazoa</taxon>
        <taxon>Ecdysozoa</taxon>
        <taxon>Arthropoda</taxon>
        <taxon>Hexapoda</taxon>
        <taxon>Insecta</taxon>
        <taxon>Pterygota</taxon>
        <taxon>Neoptera</taxon>
        <taxon>Endopterygota</taxon>
        <taxon>Diptera</taxon>
        <taxon>Nematocera</taxon>
        <taxon>Culicoidea</taxon>
        <taxon>Culicidae</taxon>
        <taxon>Culicinae</taxon>
        <taxon>Culicini</taxon>
        <taxon>Culex</taxon>
        <taxon>Culex</taxon>
    </lineage>
</organism>
<protein>
    <submittedName>
        <fullName evidence="1">(northern house mosquito) hypothetical protein</fullName>
    </submittedName>
</protein>
<accession>A0A8D8FKV7</accession>
<dbReference type="AlphaFoldDB" id="A0A8D8FKV7"/>
<evidence type="ECO:0000313" key="1">
    <source>
        <dbReference type="EMBL" id="CAG6476502.1"/>
    </source>
</evidence>
<reference evidence="1" key="1">
    <citation type="submission" date="2021-05" db="EMBL/GenBank/DDBJ databases">
        <authorList>
            <person name="Alioto T."/>
            <person name="Alioto T."/>
            <person name="Gomez Garrido J."/>
        </authorList>
    </citation>
    <scope>NUCLEOTIDE SEQUENCE</scope>
</reference>
<dbReference type="EMBL" id="HBUE01078599">
    <property type="protein sequence ID" value="CAG6476502.1"/>
    <property type="molecule type" value="Transcribed_RNA"/>
</dbReference>
<name>A0A8D8FKV7_CULPI</name>
<proteinExistence type="predicted"/>